<dbReference type="SMART" id="SM00642">
    <property type="entry name" value="Aamy"/>
    <property type="match status" value="1"/>
</dbReference>
<organism evidence="2 3">
    <name type="scientific">Solidesulfovibrio magneticus str. Maddingley MBC34</name>
    <dbReference type="NCBI Taxonomy" id="1206767"/>
    <lineage>
        <taxon>Bacteria</taxon>
        <taxon>Pseudomonadati</taxon>
        <taxon>Thermodesulfobacteriota</taxon>
        <taxon>Desulfovibrionia</taxon>
        <taxon>Desulfovibrionales</taxon>
        <taxon>Desulfovibrionaceae</taxon>
        <taxon>Solidesulfovibrio</taxon>
    </lineage>
</organism>
<dbReference type="InterPro" id="IPR017853">
    <property type="entry name" value="GH"/>
</dbReference>
<dbReference type="EMBL" id="ALAO01000109">
    <property type="protein sequence ID" value="EKO39868.1"/>
    <property type="molecule type" value="Genomic_DNA"/>
</dbReference>
<gene>
    <name evidence="2" type="ORF">B193_1400</name>
</gene>
<comment type="caution">
    <text evidence="2">The sequence shown here is derived from an EMBL/GenBank/DDBJ whole genome shotgun (WGS) entry which is preliminary data.</text>
</comment>
<dbReference type="GO" id="GO:0005992">
    <property type="term" value="P:trehalose biosynthetic process"/>
    <property type="evidence" value="ECO:0007669"/>
    <property type="project" value="TreeGrafter"/>
</dbReference>
<accession>K6HBJ3</accession>
<evidence type="ECO:0000259" key="1">
    <source>
        <dbReference type="SMART" id="SM00642"/>
    </source>
</evidence>
<name>K6HBJ3_9BACT</name>
<dbReference type="PANTHER" id="PTHR10357:SF216">
    <property type="entry name" value="MALTOOLIGOSYL TREHALOSE SYNTHASE-RELATED"/>
    <property type="match status" value="1"/>
</dbReference>
<dbReference type="GO" id="GO:0047470">
    <property type="term" value="F:(1,4)-alpha-D-glucan 1-alpha-D-glucosylmutase activity"/>
    <property type="evidence" value="ECO:0007669"/>
    <property type="project" value="TreeGrafter"/>
</dbReference>
<sequence length="941" mass="105831">MVAVPLATYRIQLCPGFGFSRCREALPYLAALGVSHVYASPIFKARPGSQHGYDVCDHQALNPELGTPEEFGALMARCKELGLGWIQDIVPNHMAVSGDNGMLVDVLENGEFSRYIKYFDIEWDHPYKSMAGRMLAPFLGSYYSQALESGQIQLKFDAEGFSVTYYDIKFPLRIDSYVKILTNDISAFREAVGLDNPDYLKMLGILYNIKGLTGESRESERYHQLYFIKQLLFELYQSSSALRGFLDNNLQRFNGQDPSVAGDRFALLDDLLSGQLFRLAFWKVAGEEINYRRFFSINDLISLRVEDEAVFDHTHKLTLQYIRDQSFSGLRIDHIDGLYDPTSYLQRLRGHTPDAYLMVEKILVQGEPLPAFWPIQGTTGYDFLNLAGGLFVQPEAEAAFQRLYVSFTGMKKSLAAILADKKRSMIQRYMAGDVDNLARLVKTVSSKDRQGTDITMLALKQAITELLVQFPVYRTYISPEAFRPADLAYIRDAIRATRRANPELQFELAFLERFLLLEFGENMESQGKREWTHFVMRFQQVTGPLLAKAMEDSAFYVFNRLLCLNEVGGDPGRFGVPAPDWNKAMQQRLEAWPAAMNATATHDAKRGEDARMRLAALSELPQPWGEALKALGSSARGRRQRLGGRLTPDRNEAYFLYQALLAHRPLAGAEAEAFGARFKSYLVKAMREAKEHSNWQSPDEQAEQAYLAYADNLLDPDPAVAFPAAFWALWRRVARVGLVNSLSQTLLKLTAPGLPDFYQGTEFWDFSMVDPDNRRPVDFALRHTALTQLALAEAADRAALLAQLVEQAEDGRVKLFLIWKGLAARRELAEVYRKGDFRPLEFAGGRQGMAYGFARTLGETTAVTVIPRFFAKAAGEEARFPLGPFWEDARAALVGGHPFVDVFTGREFAAQGQAPLQEVFGDLPFALLVSKPPPAGQDEKP</sequence>
<dbReference type="AlphaFoldDB" id="K6HBJ3"/>
<dbReference type="GO" id="GO:0030980">
    <property type="term" value="P:alpha-glucan catabolic process"/>
    <property type="evidence" value="ECO:0007669"/>
    <property type="project" value="TreeGrafter"/>
</dbReference>
<dbReference type="Pfam" id="PF00128">
    <property type="entry name" value="Alpha-amylase"/>
    <property type="match status" value="1"/>
</dbReference>
<feature type="domain" description="Glycosyl hydrolase family 13 catalytic" evidence="1">
    <location>
        <begin position="18"/>
        <end position="495"/>
    </location>
</feature>
<dbReference type="CDD" id="cd11336">
    <property type="entry name" value="AmyAc_MTSase"/>
    <property type="match status" value="1"/>
</dbReference>
<proteinExistence type="predicted"/>
<dbReference type="PATRIC" id="fig|1206767.3.peg.1365"/>
<dbReference type="SUPFAM" id="SSF51445">
    <property type="entry name" value="(Trans)glycosidases"/>
    <property type="match status" value="1"/>
</dbReference>
<protein>
    <submittedName>
        <fullName evidence="2">Malto-oligosyltrehalose synthase</fullName>
    </submittedName>
</protein>
<dbReference type="InterPro" id="IPR006047">
    <property type="entry name" value="GH13_cat_dom"/>
</dbReference>
<dbReference type="PANTHER" id="PTHR10357">
    <property type="entry name" value="ALPHA-AMYLASE FAMILY MEMBER"/>
    <property type="match status" value="1"/>
</dbReference>
<dbReference type="Gene3D" id="3.20.20.80">
    <property type="entry name" value="Glycosidases"/>
    <property type="match status" value="3"/>
</dbReference>
<evidence type="ECO:0000313" key="2">
    <source>
        <dbReference type="EMBL" id="EKO39868.1"/>
    </source>
</evidence>
<evidence type="ECO:0000313" key="3">
    <source>
        <dbReference type="Proteomes" id="UP000006272"/>
    </source>
</evidence>
<dbReference type="Proteomes" id="UP000006272">
    <property type="component" value="Unassembled WGS sequence"/>
</dbReference>
<reference evidence="2 3" key="1">
    <citation type="submission" date="2012-07" db="EMBL/GenBank/DDBJ databases">
        <title>Draft genome sequence of Desulfovibrio magneticus str. Maddingley MBC34 obtained from a metagenomic sequence of a methanogenic enrichment isolated from coal-seam formation water in Victoria, Australia.</title>
        <authorList>
            <person name="Greenfield P."/>
            <person name="Hendry P."/>
            <person name="Li D."/>
            <person name="Rosewarne C.P."/>
            <person name="Tran-Dinh N."/>
            <person name="Elbourne L.D.H."/>
            <person name="Paulsen I.T."/>
            <person name="Midgley D.J."/>
        </authorList>
    </citation>
    <scope>NUCLEOTIDE SEQUENCE [LARGE SCALE GENOMIC DNA]</scope>
    <source>
        <strain evidence="3">Maddingley MBC34</strain>
    </source>
</reference>
<dbReference type="InterPro" id="IPR012767">
    <property type="entry name" value="Trehalose_TreY"/>
</dbReference>
<dbReference type="NCBIfam" id="TIGR02401">
    <property type="entry name" value="trehalose_TreY"/>
    <property type="match status" value="1"/>
</dbReference>